<evidence type="ECO:0000313" key="3">
    <source>
        <dbReference type="EMBL" id="MFL0249501.1"/>
    </source>
</evidence>
<dbReference type="InterPro" id="IPR043519">
    <property type="entry name" value="NT_sf"/>
</dbReference>
<reference evidence="3 4" key="1">
    <citation type="submission" date="2024-11" db="EMBL/GenBank/DDBJ databases">
        <authorList>
            <person name="Heng Y.C."/>
            <person name="Lim A.C.H."/>
            <person name="Lee J.K.Y."/>
            <person name="Kittelmann S."/>
        </authorList>
    </citation>
    <scope>NUCLEOTIDE SEQUENCE [LARGE SCALE GENOMIC DNA]</scope>
    <source>
        <strain evidence="3 4">WILCCON 0114</strain>
    </source>
</reference>
<accession>A0ABW8TAE0</accession>
<dbReference type="SUPFAM" id="SSF81301">
    <property type="entry name" value="Nucleotidyltransferase"/>
    <property type="match status" value="1"/>
</dbReference>
<dbReference type="GO" id="GO:0016779">
    <property type="term" value="F:nucleotidyltransferase activity"/>
    <property type="evidence" value="ECO:0007669"/>
    <property type="project" value="UniProtKB-KW"/>
</dbReference>
<dbReference type="RefSeq" id="WP_406786166.1">
    <property type="nucleotide sequence ID" value="NZ_JBJIAA010000002.1"/>
</dbReference>
<name>A0ABW8TAE0_9CLOT</name>
<evidence type="ECO:0000256" key="1">
    <source>
        <dbReference type="ARBA" id="ARBA00022679"/>
    </source>
</evidence>
<comment type="caution">
    <text evidence="3">The sequence shown here is derived from an EMBL/GenBank/DDBJ whole genome shotgun (WGS) entry which is preliminary data.</text>
</comment>
<gene>
    <name evidence="3" type="ORF">ACJDT4_03630</name>
</gene>
<dbReference type="EMBL" id="JBJIAA010000002">
    <property type="protein sequence ID" value="MFL0249501.1"/>
    <property type="molecule type" value="Genomic_DNA"/>
</dbReference>
<keyword evidence="1" id="KW-0808">Transferase</keyword>
<keyword evidence="4" id="KW-1185">Reference proteome</keyword>
<sequence length="275" mass="32627">MKENKIPEVVRAMLDEYVFNLRIYFGSKVFGVYLYNSIALGAFDENKSDIDFITILNEKFTDREIQALREMHRKLSKTFKFAKRMEGMYITMDEVGKCDFELEPYVYFAGGKLYSGHYDANYVTWWTLSKCGIGVESPEISKLSLETYFDNVIENMDYNLNCYWKSKLNSKLNFFSDKWVEFSVLTMCRIMYTIKYGEVTSKVNAAESIMPDLPEDFKTIVKEALRIREMSSSKSKYSSRFKRVKETKKFIKYVIRYFNENYFMKVKYSEDIYEG</sequence>
<dbReference type="Pfam" id="PF13427">
    <property type="entry name" value="AadA_C"/>
    <property type="match status" value="1"/>
</dbReference>
<dbReference type="Proteomes" id="UP001623592">
    <property type="component" value="Unassembled WGS sequence"/>
</dbReference>
<protein>
    <submittedName>
        <fullName evidence="3">Aminoglycoside adenylyltransferase domain-containing protein</fullName>
    </submittedName>
</protein>
<proteinExistence type="predicted"/>
<feature type="domain" description="Adenylyltransferase AadA C-terminal" evidence="2">
    <location>
        <begin position="182"/>
        <end position="250"/>
    </location>
</feature>
<evidence type="ECO:0000259" key="2">
    <source>
        <dbReference type="Pfam" id="PF13427"/>
    </source>
</evidence>
<dbReference type="InterPro" id="IPR025184">
    <property type="entry name" value="AadA_C"/>
</dbReference>
<keyword evidence="3" id="KW-0548">Nucleotidyltransferase</keyword>
<organism evidence="3 4">
    <name type="scientific">Clostridium neuense</name>
    <dbReference type="NCBI Taxonomy" id="1728934"/>
    <lineage>
        <taxon>Bacteria</taxon>
        <taxon>Bacillati</taxon>
        <taxon>Bacillota</taxon>
        <taxon>Clostridia</taxon>
        <taxon>Eubacteriales</taxon>
        <taxon>Clostridiaceae</taxon>
        <taxon>Clostridium</taxon>
    </lineage>
</organism>
<evidence type="ECO:0000313" key="4">
    <source>
        <dbReference type="Proteomes" id="UP001623592"/>
    </source>
</evidence>